<sequence>VKKPDSVYIVLLLVLVLVGCTGPPPKPVKPVRPVWIENVPGEAEGKMSFVGVSTFFSTEQSARDNAFEVATNQVVKYISTDARGKVERLAKTFGLKGDRINETISGRSFQEQLFGGVTRRLKCRIWHLESKYDAEKEVAYKYFVLAEIPTVELDYAIEEAVQK</sequence>
<proteinExistence type="predicted"/>
<dbReference type="EMBL" id="UINC01150391">
    <property type="protein sequence ID" value="SVD43406.1"/>
    <property type="molecule type" value="Genomic_DNA"/>
</dbReference>
<evidence type="ECO:0000313" key="2">
    <source>
        <dbReference type="EMBL" id="SVD43406.1"/>
    </source>
</evidence>
<reference evidence="2" key="1">
    <citation type="submission" date="2018-05" db="EMBL/GenBank/DDBJ databases">
        <authorList>
            <person name="Lanie J.A."/>
            <person name="Ng W.-L."/>
            <person name="Kazmierczak K.M."/>
            <person name="Andrzejewski T.M."/>
            <person name="Davidsen T.M."/>
            <person name="Wayne K.J."/>
            <person name="Tettelin H."/>
            <person name="Glass J.I."/>
            <person name="Rusch D."/>
            <person name="Podicherti R."/>
            <person name="Tsui H.-C.T."/>
            <person name="Winkler M.E."/>
        </authorList>
    </citation>
    <scope>NUCLEOTIDE SEQUENCE</scope>
</reference>
<keyword evidence="1" id="KW-1133">Transmembrane helix</keyword>
<evidence type="ECO:0000256" key="1">
    <source>
        <dbReference type="SAM" id="Phobius"/>
    </source>
</evidence>
<feature type="non-terminal residue" evidence="2">
    <location>
        <position position="1"/>
    </location>
</feature>
<protein>
    <submittedName>
        <fullName evidence="2">Uncharacterized protein</fullName>
    </submittedName>
</protein>
<accession>A0A382VA44</accession>
<dbReference type="AlphaFoldDB" id="A0A382VA44"/>
<feature type="transmembrane region" description="Helical" evidence="1">
    <location>
        <begin position="6"/>
        <end position="23"/>
    </location>
</feature>
<gene>
    <name evidence="2" type="ORF">METZ01_LOCUS396260</name>
</gene>
<keyword evidence="1" id="KW-0812">Transmembrane</keyword>
<name>A0A382VA44_9ZZZZ</name>
<keyword evidence="1" id="KW-0472">Membrane</keyword>
<feature type="non-terminal residue" evidence="2">
    <location>
        <position position="163"/>
    </location>
</feature>
<organism evidence="2">
    <name type="scientific">marine metagenome</name>
    <dbReference type="NCBI Taxonomy" id="408172"/>
    <lineage>
        <taxon>unclassified sequences</taxon>
        <taxon>metagenomes</taxon>
        <taxon>ecological metagenomes</taxon>
    </lineage>
</organism>